<dbReference type="InterPro" id="IPR001867">
    <property type="entry name" value="OmpR/PhoB-type_DNA-bd"/>
</dbReference>
<dbReference type="Pfam" id="PF00486">
    <property type="entry name" value="Trans_reg_C"/>
    <property type="match status" value="1"/>
</dbReference>
<dbReference type="GO" id="GO:0000156">
    <property type="term" value="F:phosphorelay response regulator activity"/>
    <property type="evidence" value="ECO:0007669"/>
    <property type="project" value="TreeGrafter"/>
</dbReference>
<dbReference type="InterPro" id="IPR039420">
    <property type="entry name" value="WalR-like"/>
</dbReference>
<gene>
    <name evidence="8" type="primary">srrA</name>
    <name evidence="8" type="ORF">CACET_c24990</name>
</gene>
<dbReference type="Gene3D" id="6.10.250.690">
    <property type="match status" value="1"/>
</dbReference>
<dbReference type="PANTHER" id="PTHR48111">
    <property type="entry name" value="REGULATOR OF RPOS"/>
    <property type="match status" value="1"/>
</dbReference>
<reference evidence="8 9" key="1">
    <citation type="submission" date="2014-10" db="EMBL/GenBank/DDBJ databases">
        <title>Genome sequence of Clostridium aceticum DSM 1496.</title>
        <authorList>
            <person name="Poehlein A."/>
            <person name="Schiel-Bengelsdorf B."/>
            <person name="Gottschalk G."/>
            <person name="Duerre P."/>
            <person name="Daniel R."/>
        </authorList>
    </citation>
    <scope>NUCLEOTIDE SEQUENCE [LARGE SCALE GENOMIC DNA]</scope>
    <source>
        <strain evidence="8 9">DSM 1496</strain>
    </source>
</reference>
<dbReference type="SUPFAM" id="SSF52172">
    <property type="entry name" value="CheY-like"/>
    <property type="match status" value="1"/>
</dbReference>
<dbReference type="SMART" id="SM00448">
    <property type="entry name" value="REC"/>
    <property type="match status" value="1"/>
</dbReference>
<accession>A0A0D8IAM3</accession>
<dbReference type="GO" id="GO:0032993">
    <property type="term" value="C:protein-DNA complex"/>
    <property type="evidence" value="ECO:0007669"/>
    <property type="project" value="TreeGrafter"/>
</dbReference>
<dbReference type="GO" id="GO:0005829">
    <property type="term" value="C:cytosol"/>
    <property type="evidence" value="ECO:0007669"/>
    <property type="project" value="TreeGrafter"/>
</dbReference>
<dbReference type="GO" id="GO:0006355">
    <property type="term" value="P:regulation of DNA-templated transcription"/>
    <property type="evidence" value="ECO:0007669"/>
    <property type="project" value="InterPro"/>
</dbReference>
<evidence type="ECO:0000256" key="1">
    <source>
        <dbReference type="ARBA" id="ARBA00018672"/>
    </source>
</evidence>
<dbReference type="KEGG" id="cace:CACET_c24990"/>
<evidence type="ECO:0000256" key="5">
    <source>
        <dbReference type="ARBA" id="ARBA00023125"/>
    </source>
</evidence>
<keyword evidence="5" id="KW-0238">DNA-binding</keyword>
<proteinExistence type="predicted"/>
<dbReference type="PATRIC" id="fig|84022.5.peg.218"/>
<dbReference type="PROSITE" id="PS51755">
    <property type="entry name" value="OMPR_PHOB"/>
    <property type="match status" value="1"/>
</dbReference>
<sequence length="228" mass="26526">MNNILIIEDDESIREILSFALRKENFMVYEASTGQVGYETIKNNAIDLILLDLMLPDINGFDICRKISTEYKTPIIMLTAKDDMMDKLLGLEIGADDYITKPFDVREVITRIKVCLRRIEQVKSTEEGKENIISLRDDVKIFKDRHEVFIGEKRIHLKPKEYELLIMLADNKGKVFSRDKLLEAIWGYDFQGGSRTVDVHIQRLRKKLACDKEHSFIQTVFGFGYKIQ</sequence>
<dbReference type="Gene3D" id="3.40.50.2300">
    <property type="match status" value="1"/>
</dbReference>
<keyword evidence="3" id="KW-0902">Two-component regulatory system</keyword>
<dbReference type="RefSeq" id="WP_044824782.1">
    <property type="nucleotide sequence ID" value="NZ_CP009687.1"/>
</dbReference>
<protein>
    <recommendedName>
        <fullName evidence="1">Stage 0 sporulation protein A homolog</fullName>
    </recommendedName>
</protein>
<dbReference type="InterPro" id="IPR011006">
    <property type="entry name" value="CheY-like_superfamily"/>
</dbReference>
<name>A0A0D8IAM3_9CLOT</name>
<comment type="function">
    <text evidence="7">May play the central regulatory role in sporulation. It may be an element of the effector pathway responsible for the activation of sporulation genes in response to nutritional stress. Spo0A may act in concert with spo0H (a sigma factor) to control the expression of some genes that are critical to the sporulation process.</text>
</comment>
<keyword evidence="9" id="KW-1185">Reference proteome</keyword>
<dbReference type="STRING" id="84022.CACET_c24990"/>
<dbReference type="InterPro" id="IPR001789">
    <property type="entry name" value="Sig_transdc_resp-reg_receiver"/>
</dbReference>
<dbReference type="InterPro" id="IPR036388">
    <property type="entry name" value="WH-like_DNA-bd_sf"/>
</dbReference>
<dbReference type="EMBL" id="CP009687">
    <property type="protein sequence ID" value="AKL95944.1"/>
    <property type="molecule type" value="Genomic_DNA"/>
</dbReference>
<keyword evidence="4" id="KW-0805">Transcription regulation</keyword>
<evidence type="ECO:0000256" key="7">
    <source>
        <dbReference type="ARBA" id="ARBA00024867"/>
    </source>
</evidence>
<dbReference type="Pfam" id="PF00072">
    <property type="entry name" value="Response_reg"/>
    <property type="match status" value="1"/>
</dbReference>
<evidence type="ECO:0000256" key="6">
    <source>
        <dbReference type="ARBA" id="ARBA00023163"/>
    </source>
</evidence>
<evidence type="ECO:0000256" key="3">
    <source>
        <dbReference type="ARBA" id="ARBA00023012"/>
    </source>
</evidence>
<dbReference type="FunFam" id="1.10.10.10:FF:000018">
    <property type="entry name" value="DNA-binding response regulator ResD"/>
    <property type="match status" value="1"/>
</dbReference>
<organism evidence="8 9">
    <name type="scientific">Clostridium aceticum</name>
    <dbReference type="NCBI Taxonomy" id="84022"/>
    <lineage>
        <taxon>Bacteria</taxon>
        <taxon>Bacillati</taxon>
        <taxon>Bacillota</taxon>
        <taxon>Clostridia</taxon>
        <taxon>Eubacteriales</taxon>
        <taxon>Clostridiaceae</taxon>
        <taxon>Clostridium</taxon>
    </lineage>
</organism>
<dbReference type="FunFam" id="3.40.50.2300:FF:000001">
    <property type="entry name" value="DNA-binding response regulator PhoB"/>
    <property type="match status" value="1"/>
</dbReference>
<dbReference type="InterPro" id="IPR016032">
    <property type="entry name" value="Sig_transdc_resp-reg_C-effctor"/>
</dbReference>
<keyword evidence="2" id="KW-0597">Phosphoprotein</keyword>
<dbReference type="Proteomes" id="UP000035704">
    <property type="component" value="Chromosome"/>
</dbReference>
<dbReference type="PROSITE" id="PS50110">
    <property type="entry name" value="RESPONSE_REGULATORY"/>
    <property type="match status" value="1"/>
</dbReference>
<keyword evidence="6" id="KW-0804">Transcription</keyword>
<dbReference type="CDD" id="cd00383">
    <property type="entry name" value="trans_reg_C"/>
    <property type="match status" value="1"/>
</dbReference>
<evidence type="ECO:0000256" key="4">
    <source>
        <dbReference type="ARBA" id="ARBA00023015"/>
    </source>
</evidence>
<dbReference type="OrthoDB" id="9790442at2"/>
<dbReference type="SUPFAM" id="SSF46894">
    <property type="entry name" value="C-terminal effector domain of the bipartite response regulators"/>
    <property type="match status" value="1"/>
</dbReference>
<dbReference type="GO" id="GO:0000976">
    <property type="term" value="F:transcription cis-regulatory region binding"/>
    <property type="evidence" value="ECO:0007669"/>
    <property type="project" value="TreeGrafter"/>
</dbReference>
<dbReference type="AlphaFoldDB" id="A0A0D8IAM3"/>
<dbReference type="PANTHER" id="PTHR48111:SF40">
    <property type="entry name" value="PHOSPHATE REGULON TRANSCRIPTIONAL REGULATORY PROTEIN PHOB"/>
    <property type="match status" value="1"/>
</dbReference>
<dbReference type="Gene3D" id="1.10.10.10">
    <property type="entry name" value="Winged helix-like DNA-binding domain superfamily/Winged helix DNA-binding domain"/>
    <property type="match status" value="1"/>
</dbReference>
<evidence type="ECO:0000256" key="2">
    <source>
        <dbReference type="ARBA" id="ARBA00022553"/>
    </source>
</evidence>
<evidence type="ECO:0000313" key="9">
    <source>
        <dbReference type="Proteomes" id="UP000035704"/>
    </source>
</evidence>
<evidence type="ECO:0000313" key="8">
    <source>
        <dbReference type="EMBL" id="AKL95944.1"/>
    </source>
</evidence>
<dbReference type="SMART" id="SM00862">
    <property type="entry name" value="Trans_reg_C"/>
    <property type="match status" value="1"/>
</dbReference>